<dbReference type="Gene3D" id="1.20.58.2220">
    <property type="entry name" value="Formin, FH2 domain"/>
    <property type="match status" value="2"/>
</dbReference>
<dbReference type="SUPFAM" id="SSF101447">
    <property type="entry name" value="Formin homology 2 domain (FH2 domain)"/>
    <property type="match status" value="1"/>
</dbReference>
<reference evidence="2 3" key="1">
    <citation type="submission" date="2019-01" db="EMBL/GenBank/DDBJ databases">
        <title>Draft Genome and Complete Hox-Cluster Characterization of the Sterlet Sturgeon (Acipenser ruthenus).</title>
        <authorList>
            <person name="Wei Q."/>
        </authorList>
    </citation>
    <scope>NUCLEOTIDE SEQUENCE [LARGE SCALE GENOMIC DNA]</scope>
    <source>
        <strain evidence="2">WHYD16114868_AA</strain>
        <tissue evidence="2">Blood</tissue>
    </source>
</reference>
<dbReference type="EMBL" id="SCEB01214973">
    <property type="protein sequence ID" value="RXM31978.1"/>
    <property type="molecule type" value="Genomic_DNA"/>
</dbReference>
<dbReference type="SMART" id="SM00498">
    <property type="entry name" value="FH2"/>
    <property type="match status" value="1"/>
</dbReference>
<dbReference type="Proteomes" id="UP000289886">
    <property type="component" value="Unassembled WGS sequence"/>
</dbReference>
<organism evidence="2 3">
    <name type="scientific">Acipenser ruthenus</name>
    <name type="common">Sterlet sturgeon</name>
    <dbReference type="NCBI Taxonomy" id="7906"/>
    <lineage>
        <taxon>Eukaryota</taxon>
        <taxon>Metazoa</taxon>
        <taxon>Chordata</taxon>
        <taxon>Craniata</taxon>
        <taxon>Vertebrata</taxon>
        <taxon>Euteleostomi</taxon>
        <taxon>Actinopterygii</taxon>
        <taxon>Chondrostei</taxon>
        <taxon>Acipenseriformes</taxon>
        <taxon>Acipenseridae</taxon>
        <taxon>Acipenser</taxon>
    </lineage>
</organism>
<comment type="caution">
    <text evidence="2">The sequence shown here is derived from an EMBL/GenBank/DDBJ whole genome shotgun (WGS) entry which is preliminary data.</text>
</comment>
<name>A0A444U9Z1_ACIRT</name>
<protein>
    <submittedName>
        <fullName evidence="2">Delphilin</fullName>
    </submittedName>
</protein>
<sequence>MSVKRLRWEQVEKSEGTIWGQLGEDPDYDKLSDMVKYLDLELHFGTQKTAKPTFLPEFKKKDVVEILSRKKAYNTSILIAHLKLSPAELRQILMTMVNDRLEPSHIKQLLLYAPDEEEVKQYQQYTQDPSKLSEPDQFVMQMLSVSEYKTRLRSLHCKTTLQEKTEEMKFVLAMGNYLNNGQPKTNKTTGFKINFLTELSTTKTVDGKSTFLHILAKSLGQHFPELLGFAKDLTTVPLAAKVNHRTITSDLNDLHTTIQDIRTACQKMPATSDDRFSTVMSGFLENTHPAIQSLDSLQQRAIDEFSKVASFFGEDSTATTTEAFFGIFAEFISKFEVNGGDSFSCLDYTDLHQSEK</sequence>
<dbReference type="PANTHER" id="PTHR45725">
    <property type="entry name" value="FORMIN HOMOLOGY 2 FAMILY MEMBER"/>
    <property type="match status" value="1"/>
</dbReference>
<keyword evidence="3" id="KW-1185">Reference proteome</keyword>
<proteinExistence type="predicted"/>
<dbReference type="PANTHER" id="PTHR45725:SF3">
    <property type="entry name" value="DELPHILIN"/>
    <property type="match status" value="1"/>
</dbReference>
<accession>A0A444U9Z1</accession>
<evidence type="ECO:0000313" key="3">
    <source>
        <dbReference type="Proteomes" id="UP000289886"/>
    </source>
</evidence>
<evidence type="ECO:0000259" key="1">
    <source>
        <dbReference type="PROSITE" id="PS51444"/>
    </source>
</evidence>
<dbReference type="InterPro" id="IPR051425">
    <property type="entry name" value="Formin_Homology"/>
</dbReference>
<feature type="domain" description="FH2" evidence="1">
    <location>
        <begin position="1"/>
        <end position="356"/>
    </location>
</feature>
<evidence type="ECO:0000313" key="2">
    <source>
        <dbReference type="EMBL" id="RXM31978.1"/>
    </source>
</evidence>
<dbReference type="AlphaFoldDB" id="A0A444U9Z1"/>
<dbReference type="InterPro" id="IPR015425">
    <property type="entry name" value="FH2_Formin"/>
</dbReference>
<gene>
    <name evidence="2" type="ORF">EOD39_1589</name>
</gene>
<dbReference type="Pfam" id="PF02181">
    <property type="entry name" value="FH2"/>
    <property type="match status" value="1"/>
</dbReference>
<dbReference type="InterPro" id="IPR042201">
    <property type="entry name" value="FH2_Formin_sf"/>
</dbReference>
<dbReference type="PROSITE" id="PS51444">
    <property type="entry name" value="FH2"/>
    <property type="match status" value="1"/>
</dbReference>